<evidence type="ECO:0000313" key="3">
    <source>
        <dbReference type="EMBL" id="CAF1072358.1"/>
    </source>
</evidence>
<name>A0A814RVU4_9BILA</name>
<evidence type="ECO:0000313" key="6">
    <source>
        <dbReference type="EMBL" id="CAF3903336.1"/>
    </source>
</evidence>
<accession>A0A814RVU4</accession>
<comment type="caution">
    <text evidence="4">The sequence shown here is derived from an EMBL/GenBank/DDBJ whole genome shotgun (WGS) entry which is preliminary data.</text>
</comment>
<gene>
    <name evidence="4" type="ORF">GPM918_LOCUS20615</name>
    <name evidence="3" type="ORF">OVA965_LOCUS17957</name>
    <name evidence="6" type="ORF">SRO942_LOCUS20612</name>
    <name evidence="5" type="ORF">TMI583_LOCUS17969</name>
</gene>
<dbReference type="EMBL" id="CAJOBA010008780">
    <property type="protein sequence ID" value="CAF3836553.1"/>
    <property type="molecule type" value="Genomic_DNA"/>
</dbReference>
<sequence>MSTTFINGRKICPFGGNYEEKLCPISLYSKLTKLEIKCRFEHAGCNQILSYESLDQHEQTCDYQSTSCKGCRKIFLKKAIDQHEQSCASIEMLCDICNSNYKQSKIVKHFGECVRNQLVEIHTQSTKTDNVIEDLRLTDEVLQYKIHDFDYELKECRKNVLNSTQFQRIEREIHGMKNAINQIQDKQNRITQTQLEIQILNSQMKRLEMFVQKLLFVSLFLLVFTILLCVMLGNYDTYNGLKRTFKMTFNGILSSLTENV</sequence>
<keyword evidence="2" id="KW-1133">Transmembrane helix</keyword>
<evidence type="ECO:0000313" key="7">
    <source>
        <dbReference type="Proteomes" id="UP000663829"/>
    </source>
</evidence>
<evidence type="ECO:0000313" key="5">
    <source>
        <dbReference type="EMBL" id="CAF3836553.1"/>
    </source>
</evidence>
<dbReference type="EMBL" id="CAJNOK010008765">
    <property type="protein sequence ID" value="CAF1072358.1"/>
    <property type="molecule type" value="Genomic_DNA"/>
</dbReference>
<dbReference type="Proteomes" id="UP000663829">
    <property type="component" value="Unassembled WGS sequence"/>
</dbReference>
<dbReference type="Proteomes" id="UP000682733">
    <property type="component" value="Unassembled WGS sequence"/>
</dbReference>
<feature type="coiled-coil region" evidence="1">
    <location>
        <begin position="166"/>
        <end position="203"/>
    </location>
</feature>
<proteinExistence type="predicted"/>
<dbReference type="OrthoDB" id="9049620at2759"/>
<evidence type="ECO:0000256" key="2">
    <source>
        <dbReference type="SAM" id="Phobius"/>
    </source>
</evidence>
<keyword evidence="2" id="KW-0812">Transmembrane</keyword>
<dbReference type="Proteomes" id="UP000677228">
    <property type="component" value="Unassembled WGS sequence"/>
</dbReference>
<dbReference type="AlphaFoldDB" id="A0A814RVU4"/>
<keyword evidence="7" id="KW-1185">Reference proteome</keyword>
<dbReference type="EMBL" id="CAJNOQ010006569">
    <property type="protein sequence ID" value="CAF1139643.1"/>
    <property type="molecule type" value="Genomic_DNA"/>
</dbReference>
<reference evidence="4" key="1">
    <citation type="submission" date="2021-02" db="EMBL/GenBank/DDBJ databases">
        <authorList>
            <person name="Nowell W R."/>
        </authorList>
    </citation>
    <scope>NUCLEOTIDE SEQUENCE</scope>
</reference>
<dbReference type="EMBL" id="CAJOBC010006569">
    <property type="protein sequence ID" value="CAF3903336.1"/>
    <property type="molecule type" value="Genomic_DNA"/>
</dbReference>
<dbReference type="InterPro" id="IPR013083">
    <property type="entry name" value="Znf_RING/FYVE/PHD"/>
</dbReference>
<evidence type="ECO:0008006" key="8">
    <source>
        <dbReference type="Google" id="ProtNLM"/>
    </source>
</evidence>
<evidence type="ECO:0000256" key="1">
    <source>
        <dbReference type="SAM" id="Coils"/>
    </source>
</evidence>
<dbReference type="Gene3D" id="3.30.40.10">
    <property type="entry name" value="Zinc/RING finger domain, C3HC4 (zinc finger)"/>
    <property type="match status" value="1"/>
</dbReference>
<protein>
    <recommendedName>
        <fullName evidence="8">TRAF-type domain-containing protein</fullName>
    </recommendedName>
</protein>
<dbReference type="Proteomes" id="UP000681722">
    <property type="component" value="Unassembled WGS sequence"/>
</dbReference>
<organism evidence="4 7">
    <name type="scientific">Didymodactylos carnosus</name>
    <dbReference type="NCBI Taxonomy" id="1234261"/>
    <lineage>
        <taxon>Eukaryota</taxon>
        <taxon>Metazoa</taxon>
        <taxon>Spiralia</taxon>
        <taxon>Gnathifera</taxon>
        <taxon>Rotifera</taxon>
        <taxon>Eurotatoria</taxon>
        <taxon>Bdelloidea</taxon>
        <taxon>Philodinida</taxon>
        <taxon>Philodinidae</taxon>
        <taxon>Didymodactylos</taxon>
    </lineage>
</organism>
<evidence type="ECO:0000313" key="4">
    <source>
        <dbReference type="EMBL" id="CAF1139643.1"/>
    </source>
</evidence>
<keyword evidence="1" id="KW-0175">Coiled coil</keyword>
<feature type="transmembrane region" description="Helical" evidence="2">
    <location>
        <begin position="214"/>
        <end position="235"/>
    </location>
</feature>
<keyword evidence="2" id="KW-0472">Membrane</keyword>
<dbReference type="SUPFAM" id="SSF49599">
    <property type="entry name" value="TRAF domain-like"/>
    <property type="match status" value="1"/>
</dbReference>